<dbReference type="CDD" id="cd05233">
    <property type="entry name" value="SDR_c"/>
    <property type="match status" value="1"/>
</dbReference>
<protein>
    <recommendedName>
        <fullName evidence="4">Chlorophyll b reductase</fullName>
    </recommendedName>
</protein>
<organism evidence="2 3">
    <name type="scientific">Coccomyxa viridis</name>
    <dbReference type="NCBI Taxonomy" id="1274662"/>
    <lineage>
        <taxon>Eukaryota</taxon>
        <taxon>Viridiplantae</taxon>
        <taxon>Chlorophyta</taxon>
        <taxon>core chlorophytes</taxon>
        <taxon>Trebouxiophyceae</taxon>
        <taxon>Trebouxiophyceae incertae sedis</taxon>
        <taxon>Coccomyxaceae</taxon>
        <taxon>Coccomyxa</taxon>
    </lineage>
</organism>
<dbReference type="GO" id="GO:0010304">
    <property type="term" value="P:PSII associated light-harvesting complex II catabolic process"/>
    <property type="evidence" value="ECO:0007669"/>
    <property type="project" value="TreeGrafter"/>
</dbReference>
<dbReference type="Gene3D" id="3.40.50.720">
    <property type="entry name" value="NAD(P)-binding Rossmann-like Domain"/>
    <property type="match status" value="1"/>
</dbReference>
<dbReference type="SUPFAM" id="SSF51735">
    <property type="entry name" value="NAD(P)-binding Rossmann-fold domains"/>
    <property type="match status" value="1"/>
</dbReference>
<dbReference type="EMBL" id="CAUYUE010000012">
    <property type="protein sequence ID" value="CAK0785209.1"/>
    <property type="molecule type" value="Genomic_DNA"/>
</dbReference>
<dbReference type="PANTHER" id="PTHR24314">
    <property type="entry name" value="NON-SPECIFIC LIPID TRANSFER PROTEIN-RELATED"/>
    <property type="match status" value="1"/>
</dbReference>
<gene>
    <name evidence="2" type="ORF">CVIRNUC_008415</name>
</gene>
<evidence type="ECO:0000313" key="2">
    <source>
        <dbReference type="EMBL" id="CAK0785209.1"/>
    </source>
</evidence>
<dbReference type="Proteomes" id="UP001314263">
    <property type="component" value="Unassembled WGS sequence"/>
</dbReference>
<reference evidence="2 3" key="1">
    <citation type="submission" date="2023-10" db="EMBL/GenBank/DDBJ databases">
        <authorList>
            <person name="Maclean D."/>
            <person name="Macfadyen A."/>
        </authorList>
    </citation>
    <scope>NUCLEOTIDE SEQUENCE [LARGE SCALE GENOMIC DNA]</scope>
</reference>
<sequence length="334" mass="35518">MRPCSVSVGSKRHVHAQQHIVTLTATGHRPCILCRGSASQQVSPATRGRSKDLQPPYNVVITGGTKGVGKALATEFLRAGDSVVICSRSGDNVQSVVRELDGLAKSSEGSIQGKACNVAKSGDVGSLANYARDTLGTVDLWINNAGSNAYKYKTLSESTDADLIRIVETNVLGTMLGCKEAIRIMREQTAGGHIFNMDGAGADGGATPRFAAYGATKRSLAQLSKSLQAELKLLNISNVGIHNLSPGMVTTELLMAGADTPTAKFFINCLAEPAEEVAQYLVPRIRKVPQEARSIGGSMSQGTYIKYLTKTKAYSQIIARLVTGARKNRFVSEE</sequence>
<dbReference type="GO" id="GO:0034256">
    <property type="term" value="F:chlorophyll(ide) b reductase activity"/>
    <property type="evidence" value="ECO:0007669"/>
    <property type="project" value="TreeGrafter"/>
</dbReference>
<dbReference type="InterPro" id="IPR052625">
    <property type="entry name" value="Chl_b_Red"/>
</dbReference>
<evidence type="ECO:0000256" key="1">
    <source>
        <dbReference type="RuleBase" id="RU000363"/>
    </source>
</evidence>
<proteinExistence type="inferred from homology"/>
<dbReference type="InterPro" id="IPR020904">
    <property type="entry name" value="Sc_DH/Rdtase_CS"/>
</dbReference>
<dbReference type="AlphaFoldDB" id="A0AAV1IGT2"/>
<comment type="caution">
    <text evidence="2">The sequence shown here is derived from an EMBL/GenBank/DDBJ whole genome shotgun (WGS) entry which is preliminary data.</text>
</comment>
<dbReference type="GO" id="GO:0015996">
    <property type="term" value="P:chlorophyll catabolic process"/>
    <property type="evidence" value="ECO:0007669"/>
    <property type="project" value="TreeGrafter"/>
</dbReference>
<dbReference type="PANTHER" id="PTHR24314:SF15">
    <property type="entry name" value="CHLOROPHYLL(IDE) B REDUCTASE NOL, CHLOROPLASTIC"/>
    <property type="match status" value="1"/>
</dbReference>
<comment type="similarity">
    <text evidence="1">Belongs to the short-chain dehydrogenases/reductases (SDR) family.</text>
</comment>
<dbReference type="PRINTS" id="PR00080">
    <property type="entry name" value="SDRFAMILY"/>
</dbReference>
<keyword evidence="3" id="KW-1185">Reference proteome</keyword>
<dbReference type="Pfam" id="PF00106">
    <property type="entry name" value="adh_short"/>
    <property type="match status" value="1"/>
</dbReference>
<evidence type="ECO:0000313" key="3">
    <source>
        <dbReference type="Proteomes" id="UP001314263"/>
    </source>
</evidence>
<dbReference type="PRINTS" id="PR00081">
    <property type="entry name" value="GDHRDH"/>
</dbReference>
<dbReference type="InterPro" id="IPR002347">
    <property type="entry name" value="SDR_fam"/>
</dbReference>
<dbReference type="PROSITE" id="PS00061">
    <property type="entry name" value="ADH_SHORT"/>
    <property type="match status" value="1"/>
</dbReference>
<name>A0AAV1IGT2_9CHLO</name>
<evidence type="ECO:0008006" key="4">
    <source>
        <dbReference type="Google" id="ProtNLM"/>
    </source>
</evidence>
<dbReference type="InterPro" id="IPR036291">
    <property type="entry name" value="NAD(P)-bd_dom_sf"/>
</dbReference>
<accession>A0AAV1IGT2</accession>